<dbReference type="Gene3D" id="3.30.470.20">
    <property type="entry name" value="ATP-grasp fold, B domain"/>
    <property type="match status" value="1"/>
</dbReference>
<feature type="transmembrane region" description="Helical" evidence="11">
    <location>
        <begin position="513"/>
        <end position="533"/>
    </location>
</feature>
<evidence type="ECO:0000256" key="6">
    <source>
        <dbReference type="ARBA" id="ARBA00022741"/>
    </source>
</evidence>
<evidence type="ECO:0000256" key="11">
    <source>
        <dbReference type="SAM" id="Phobius"/>
    </source>
</evidence>
<dbReference type="EMBL" id="JANCYU010000020">
    <property type="protein sequence ID" value="KAK4523978.1"/>
    <property type="molecule type" value="Genomic_DNA"/>
</dbReference>
<name>A0AAV9I9I9_9RHOD</name>
<evidence type="ECO:0000256" key="8">
    <source>
        <dbReference type="ARBA" id="ARBA00022840"/>
    </source>
</evidence>
<keyword evidence="7" id="KW-0418">Kinase</keyword>
<keyword evidence="5" id="KW-0479">Metal-binding</keyword>
<evidence type="ECO:0000259" key="12">
    <source>
        <dbReference type="Pfam" id="PF05770"/>
    </source>
</evidence>
<protein>
    <recommendedName>
        <fullName evidence="3">inositol-1,3,4-trisphosphate 5/6-kinase</fullName>
        <ecNumber evidence="3">2.7.1.159</ecNumber>
    </recommendedName>
</protein>
<dbReference type="GO" id="GO:0005737">
    <property type="term" value="C:cytoplasm"/>
    <property type="evidence" value="ECO:0007669"/>
    <property type="project" value="TreeGrafter"/>
</dbReference>
<keyword evidence="9" id="KW-0460">Magnesium</keyword>
<evidence type="ECO:0000256" key="4">
    <source>
        <dbReference type="ARBA" id="ARBA00022679"/>
    </source>
</evidence>
<gene>
    <name evidence="13" type="ORF">GAYE_SCF00G1876</name>
</gene>
<evidence type="ECO:0000256" key="5">
    <source>
        <dbReference type="ARBA" id="ARBA00022723"/>
    </source>
</evidence>
<comment type="caution">
    <text evidence="13">The sequence shown here is derived from an EMBL/GenBank/DDBJ whole genome shotgun (WGS) entry which is preliminary data.</text>
</comment>
<evidence type="ECO:0000256" key="7">
    <source>
        <dbReference type="ARBA" id="ARBA00022777"/>
    </source>
</evidence>
<feature type="domain" description="Inositol 1,3,4-trisphosphate 5/6-kinase ATP-grasp" evidence="12">
    <location>
        <begin position="147"/>
        <end position="309"/>
    </location>
</feature>
<sequence length="555" mass="63290">MLETSKSLVVGFSCNSKKRQSFFQPFGDYLARKGHILQELDLEDVHSIPCCDVVIHKRTDDMAAASFQGDSLASCRIKLLQTILEYNQNHVIIDNLEAVWSVVSRQKVLQLIDEIVLTVQRYHGKDSLYSLERLEWFQISNKANWFESISFPVIIKSLPACGIHKSHIMCIVWNDQALKEVLNTCFAEEETVIAQQLVSSAYIFKVYVIGDYVDIFCQPNLPLLKEHKSQGWLCFDSQEKSNEILTCIETSPMIDSLRHFIQPWIPIISQVLRLSLYGLDIVLDIVEKRYYIVDINYFPSFRQVENLEQEKLLKDSESEERPYYQSTKGSSESPSRQHSEGKRRLFPSSPTRQELVWNKSLPSATTTATGTALLPTTTTHTIDQNETSFSLRRILHHLFGSVLFSVFFYIFLFPLLFLFVLGIIIAAIVFGVYCIYLACTSSNPPRPLPLLVFLPFVLVLYGILLVFGAQRRSSHLTLTIFWGRLCFSLGVIAGFSTPFYLWHKQLLSTLELMYAGVGTLLLTISFAMTILLLESDMLSPRQVISTHQSNTSQSV</sequence>
<keyword evidence="14" id="KW-1185">Reference proteome</keyword>
<dbReference type="PANTHER" id="PTHR14217:SF1">
    <property type="entry name" value="INOSITOL-TETRAKISPHOSPHATE 1-KINASE"/>
    <property type="match status" value="1"/>
</dbReference>
<keyword evidence="11" id="KW-1133">Transmembrane helix</keyword>
<dbReference type="InterPro" id="IPR040464">
    <property type="entry name" value="InsP(3)kin_ATP-grasp"/>
</dbReference>
<dbReference type="InterPro" id="IPR008656">
    <property type="entry name" value="Inositol_tetrakis-P_1-kinase"/>
</dbReference>
<dbReference type="SUPFAM" id="SSF56059">
    <property type="entry name" value="Glutathione synthetase ATP-binding domain-like"/>
    <property type="match status" value="1"/>
</dbReference>
<evidence type="ECO:0000256" key="2">
    <source>
        <dbReference type="ARBA" id="ARBA00009601"/>
    </source>
</evidence>
<proteinExistence type="inferred from homology"/>
<dbReference type="GO" id="GO:0005524">
    <property type="term" value="F:ATP binding"/>
    <property type="evidence" value="ECO:0007669"/>
    <property type="project" value="UniProtKB-KW"/>
</dbReference>
<organism evidence="13 14">
    <name type="scientific">Galdieria yellowstonensis</name>
    <dbReference type="NCBI Taxonomy" id="3028027"/>
    <lineage>
        <taxon>Eukaryota</taxon>
        <taxon>Rhodophyta</taxon>
        <taxon>Bangiophyceae</taxon>
        <taxon>Galdieriales</taxon>
        <taxon>Galdieriaceae</taxon>
        <taxon>Galdieria</taxon>
    </lineage>
</organism>
<feature type="compositionally biased region" description="Polar residues" evidence="10">
    <location>
        <begin position="324"/>
        <end position="334"/>
    </location>
</feature>
<keyword evidence="11" id="KW-0812">Transmembrane</keyword>
<feature type="transmembrane region" description="Helical" evidence="11">
    <location>
        <begin position="481"/>
        <end position="501"/>
    </location>
</feature>
<evidence type="ECO:0000256" key="10">
    <source>
        <dbReference type="SAM" id="MobiDB-lite"/>
    </source>
</evidence>
<dbReference type="GO" id="GO:0052725">
    <property type="term" value="F:inositol-1,3,4-trisphosphate 6-kinase activity"/>
    <property type="evidence" value="ECO:0007669"/>
    <property type="project" value="InterPro"/>
</dbReference>
<feature type="transmembrane region" description="Helical" evidence="11">
    <location>
        <begin position="417"/>
        <end position="438"/>
    </location>
</feature>
<feature type="region of interest" description="Disordered" evidence="10">
    <location>
        <begin position="315"/>
        <end position="346"/>
    </location>
</feature>
<evidence type="ECO:0000256" key="1">
    <source>
        <dbReference type="ARBA" id="ARBA00001946"/>
    </source>
</evidence>
<comment type="cofactor">
    <cofactor evidence="1">
        <name>Mg(2+)</name>
        <dbReference type="ChEBI" id="CHEBI:18420"/>
    </cofactor>
</comment>
<dbReference type="PANTHER" id="PTHR14217">
    <property type="entry name" value="INOSITOL-TETRAKISPHOSPHATE 1-KINASE"/>
    <property type="match status" value="1"/>
</dbReference>
<comment type="similarity">
    <text evidence="2">Belongs to the ITPK1 family.</text>
</comment>
<dbReference type="GO" id="GO:0047325">
    <property type="term" value="F:inositol-3,4,5,6-tetrakisphosphate 1-kinase activity"/>
    <property type="evidence" value="ECO:0007669"/>
    <property type="project" value="InterPro"/>
</dbReference>
<evidence type="ECO:0000313" key="13">
    <source>
        <dbReference type="EMBL" id="KAK4523978.1"/>
    </source>
</evidence>
<keyword evidence="4" id="KW-0808">Transferase</keyword>
<keyword evidence="11" id="KW-0472">Membrane</keyword>
<evidence type="ECO:0000256" key="3">
    <source>
        <dbReference type="ARBA" id="ARBA00012017"/>
    </source>
</evidence>
<dbReference type="GO" id="GO:0000287">
    <property type="term" value="F:magnesium ion binding"/>
    <property type="evidence" value="ECO:0007669"/>
    <property type="project" value="InterPro"/>
</dbReference>
<reference evidence="13 14" key="1">
    <citation type="submission" date="2022-07" db="EMBL/GenBank/DDBJ databases">
        <title>Genome-wide signatures of adaptation to extreme environments.</title>
        <authorList>
            <person name="Cho C.H."/>
            <person name="Yoon H.S."/>
        </authorList>
    </citation>
    <scope>NUCLEOTIDE SEQUENCE [LARGE SCALE GENOMIC DNA]</scope>
    <source>
        <strain evidence="13 14">108.79 E11</strain>
    </source>
</reference>
<dbReference type="Proteomes" id="UP001300502">
    <property type="component" value="Unassembled WGS sequence"/>
</dbReference>
<feature type="transmembrane region" description="Helical" evidence="11">
    <location>
        <begin position="394"/>
        <end position="412"/>
    </location>
</feature>
<evidence type="ECO:0000256" key="9">
    <source>
        <dbReference type="ARBA" id="ARBA00022842"/>
    </source>
</evidence>
<dbReference type="EC" id="2.7.1.159" evidence="3"/>
<keyword evidence="8" id="KW-0067">ATP-binding</keyword>
<feature type="transmembrane region" description="Helical" evidence="11">
    <location>
        <begin position="450"/>
        <end position="469"/>
    </location>
</feature>
<dbReference type="GO" id="GO:0032957">
    <property type="term" value="P:inositol trisphosphate metabolic process"/>
    <property type="evidence" value="ECO:0007669"/>
    <property type="project" value="InterPro"/>
</dbReference>
<evidence type="ECO:0000313" key="14">
    <source>
        <dbReference type="Proteomes" id="UP001300502"/>
    </source>
</evidence>
<dbReference type="AlphaFoldDB" id="A0AAV9I9I9"/>
<keyword evidence="6" id="KW-0547">Nucleotide-binding</keyword>
<dbReference type="Pfam" id="PF05770">
    <property type="entry name" value="Ins134_P3_kin"/>
    <property type="match status" value="1"/>
</dbReference>
<dbReference type="GO" id="GO:0052726">
    <property type="term" value="F:inositol-1,3,4-trisphosphate 5-kinase activity"/>
    <property type="evidence" value="ECO:0007669"/>
    <property type="project" value="InterPro"/>
</dbReference>
<accession>A0AAV9I9I9</accession>